<dbReference type="InterPro" id="IPR036388">
    <property type="entry name" value="WH-like_DNA-bd_sf"/>
</dbReference>
<dbReference type="RefSeq" id="WP_377939007.1">
    <property type="nucleotide sequence ID" value="NZ_JBHTHQ010000021.1"/>
</dbReference>
<dbReference type="Gene3D" id="1.10.10.10">
    <property type="entry name" value="Winged helix-like DNA-binding domain superfamily/Winged helix DNA-binding domain"/>
    <property type="match status" value="1"/>
</dbReference>
<dbReference type="PROSITE" id="PS50110">
    <property type="entry name" value="RESPONSE_REGULATORY"/>
    <property type="match status" value="1"/>
</dbReference>
<dbReference type="CDD" id="cd00383">
    <property type="entry name" value="trans_reg_C"/>
    <property type="match status" value="1"/>
</dbReference>
<feature type="domain" description="Response regulatory" evidence="4">
    <location>
        <begin position="9"/>
        <end position="121"/>
    </location>
</feature>
<dbReference type="Gene3D" id="6.10.250.690">
    <property type="match status" value="1"/>
</dbReference>
<evidence type="ECO:0000259" key="5">
    <source>
        <dbReference type="PROSITE" id="PS51755"/>
    </source>
</evidence>
<dbReference type="SUPFAM" id="SSF46894">
    <property type="entry name" value="C-terminal effector domain of the bipartite response regulators"/>
    <property type="match status" value="1"/>
</dbReference>
<dbReference type="EMBL" id="JBHTHQ010000021">
    <property type="protein sequence ID" value="MFD0705316.1"/>
    <property type="molecule type" value="Genomic_DNA"/>
</dbReference>
<dbReference type="InterPro" id="IPR039420">
    <property type="entry name" value="WalR-like"/>
</dbReference>
<name>A0ABW2Y6C1_9BIFI</name>
<evidence type="ECO:0000313" key="7">
    <source>
        <dbReference type="Proteomes" id="UP001597036"/>
    </source>
</evidence>
<evidence type="ECO:0000259" key="4">
    <source>
        <dbReference type="PROSITE" id="PS50110"/>
    </source>
</evidence>
<dbReference type="SMART" id="SM00448">
    <property type="entry name" value="REC"/>
    <property type="match status" value="1"/>
</dbReference>
<feature type="DNA-binding region" description="OmpR/PhoB-type" evidence="3">
    <location>
        <begin position="132"/>
        <end position="228"/>
    </location>
</feature>
<dbReference type="PANTHER" id="PTHR48111:SF2">
    <property type="entry name" value="RESPONSE REGULATOR SAER"/>
    <property type="match status" value="1"/>
</dbReference>
<evidence type="ECO:0000256" key="2">
    <source>
        <dbReference type="PROSITE-ProRule" id="PRU00169"/>
    </source>
</evidence>
<dbReference type="Proteomes" id="UP001597036">
    <property type="component" value="Unassembled WGS sequence"/>
</dbReference>
<dbReference type="PANTHER" id="PTHR48111">
    <property type="entry name" value="REGULATOR OF RPOS"/>
    <property type="match status" value="1"/>
</dbReference>
<proteinExistence type="predicted"/>
<accession>A0ABW2Y6C1</accession>
<dbReference type="SUPFAM" id="SSF52172">
    <property type="entry name" value="CheY-like"/>
    <property type="match status" value="1"/>
</dbReference>
<dbReference type="InterPro" id="IPR011006">
    <property type="entry name" value="CheY-like_superfamily"/>
</dbReference>
<dbReference type="Pfam" id="PF00486">
    <property type="entry name" value="Trans_reg_C"/>
    <property type="match status" value="1"/>
</dbReference>
<keyword evidence="7" id="KW-1185">Reference proteome</keyword>
<organism evidence="6 7">
    <name type="scientific">Alloscardovia venturai</name>
    <dbReference type="NCBI Taxonomy" id="1769421"/>
    <lineage>
        <taxon>Bacteria</taxon>
        <taxon>Bacillati</taxon>
        <taxon>Actinomycetota</taxon>
        <taxon>Actinomycetes</taxon>
        <taxon>Bifidobacteriales</taxon>
        <taxon>Bifidobacteriaceae</taxon>
        <taxon>Alloscardovia</taxon>
    </lineage>
</organism>
<gene>
    <name evidence="6" type="ORF">ACFQY8_06110</name>
</gene>
<dbReference type="PROSITE" id="PS51755">
    <property type="entry name" value="OMPR_PHOB"/>
    <property type="match status" value="1"/>
</dbReference>
<comment type="caution">
    <text evidence="6">The sequence shown here is derived from an EMBL/GenBank/DDBJ whole genome shotgun (WGS) entry which is preliminary data.</text>
</comment>
<evidence type="ECO:0000256" key="3">
    <source>
        <dbReference type="PROSITE-ProRule" id="PRU01091"/>
    </source>
</evidence>
<dbReference type="InterPro" id="IPR001867">
    <property type="entry name" value="OmpR/PhoB-type_DNA-bd"/>
</dbReference>
<evidence type="ECO:0000313" key="6">
    <source>
        <dbReference type="EMBL" id="MFD0705316.1"/>
    </source>
</evidence>
<dbReference type="Pfam" id="PF00072">
    <property type="entry name" value="Response_reg"/>
    <property type="match status" value="1"/>
</dbReference>
<sequence>MSNALHQHHILVIDDDVAITSMLMTMLSKAGYAVTVLNDSRRISSTDISSFSLILCDVMMPHKDGFELVRSIRDSTAAPIIFLTAKVTEDDALTGYASGADDYIRKPFSMAELLAKVEAHIRRSERAQRNTHNVLSFGSIHIDIITQEVSISGATEQKISLTTTQWAILEYLATHPSATFSREQLAELLEFSDDSSIAMHVSNLRAKFKKFNLSPITTVWGVGYRWTA</sequence>
<feature type="modified residue" description="4-aspartylphosphate" evidence="2">
    <location>
        <position position="57"/>
    </location>
</feature>
<reference evidence="7" key="1">
    <citation type="journal article" date="2019" name="Int. J. Syst. Evol. Microbiol.">
        <title>The Global Catalogue of Microorganisms (GCM) 10K type strain sequencing project: providing services to taxonomists for standard genome sequencing and annotation.</title>
        <authorList>
            <consortium name="The Broad Institute Genomics Platform"/>
            <consortium name="The Broad Institute Genome Sequencing Center for Infectious Disease"/>
            <person name="Wu L."/>
            <person name="Ma J."/>
        </authorList>
    </citation>
    <scope>NUCLEOTIDE SEQUENCE [LARGE SCALE GENOMIC DNA]</scope>
    <source>
        <strain evidence="7">CCM 8604</strain>
    </source>
</reference>
<dbReference type="InterPro" id="IPR016032">
    <property type="entry name" value="Sig_transdc_resp-reg_C-effctor"/>
</dbReference>
<keyword evidence="2" id="KW-0597">Phosphoprotein</keyword>
<dbReference type="Gene3D" id="3.40.50.2300">
    <property type="match status" value="1"/>
</dbReference>
<dbReference type="InterPro" id="IPR001789">
    <property type="entry name" value="Sig_transdc_resp-reg_receiver"/>
</dbReference>
<dbReference type="SMART" id="SM00862">
    <property type="entry name" value="Trans_reg_C"/>
    <property type="match status" value="1"/>
</dbReference>
<feature type="domain" description="OmpR/PhoB-type" evidence="5">
    <location>
        <begin position="132"/>
        <end position="228"/>
    </location>
</feature>
<evidence type="ECO:0000256" key="1">
    <source>
        <dbReference type="ARBA" id="ARBA00023125"/>
    </source>
</evidence>
<keyword evidence="1 3" id="KW-0238">DNA-binding</keyword>
<protein>
    <submittedName>
        <fullName evidence="6">Response regulator transcription factor</fullName>
    </submittedName>
</protein>